<name>A0A7Y9RX66_9ACTN</name>
<dbReference type="InterPro" id="IPR010016">
    <property type="entry name" value="PxpB"/>
</dbReference>
<dbReference type="Gene3D" id="3.30.1360.40">
    <property type="match status" value="1"/>
</dbReference>
<dbReference type="RefSeq" id="WP_179501110.1">
    <property type="nucleotide sequence ID" value="NZ_JACCAA010000001.1"/>
</dbReference>
<feature type="domain" description="Carboxyltransferase" evidence="4">
    <location>
        <begin position="1"/>
        <end position="185"/>
    </location>
</feature>
<evidence type="ECO:0000313" key="5">
    <source>
        <dbReference type="EMBL" id="NYG57895.1"/>
    </source>
</evidence>
<dbReference type="PANTHER" id="PTHR34698">
    <property type="entry name" value="5-OXOPROLINASE SUBUNIT B"/>
    <property type="match status" value="1"/>
</dbReference>
<keyword evidence="2" id="KW-0378">Hydrolase</keyword>
<accession>A0A7Y9RX66</accession>
<keyword evidence="1" id="KW-0547">Nucleotide-binding</keyword>
<evidence type="ECO:0000256" key="1">
    <source>
        <dbReference type="ARBA" id="ARBA00022741"/>
    </source>
</evidence>
<dbReference type="PANTHER" id="PTHR34698:SF2">
    <property type="entry name" value="5-OXOPROLINASE SUBUNIT B"/>
    <property type="match status" value="1"/>
</dbReference>
<evidence type="ECO:0000259" key="4">
    <source>
        <dbReference type="SMART" id="SM00796"/>
    </source>
</evidence>
<evidence type="ECO:0000256" key="3">
    <source>
        <dbReference type="ARBA" id="ARBA00022840"/>
    </source>
</evidence>
<evidence type="ECO:0000256" key="2">
    <source>
        <dbReference type="ARBA" id="ARBA00022801"/>
    </source>
</evidence>
<dbReference type="InterPro" id="IPR003833">
    <property type="entry name" value="CT_C_D"/>
</dbReference>
<protein>
    <submittedName>
        <fullName evidence="5">KipI family sensor histidine kinase inhibitor</fullName>
    </submittedName>
</protein>
<comment type="caution">
    <text evidence="5">The sequence shown here is derived from an EMBL/GenBank/DDBJ whole genome shotgun (WGS) entry which is preliminary data.</text>
</comment>
<dbReference type="AlphaFoldDB" id="A0A7Y9RX66"/>
<dbReference type="Pfam" id="PF02682">
    <property type="entry name" value="CT_C_D"/>
    <property type="match status" value="1"/>
</dbReference>
<dbReference type="GO" id="GO:0016787">
    <property type="term" value="F:hydrolase activity"/>
    <property type="evidence" value="ECO:0007669"/>
    <property type="project" value="UniProtKB-KW"/>
</dbReference>
<dbReference type="Gene3D" id="2.40.100.10">
    <property type="entry name" value="Cyclophilin-like"/>
    <property type="match status" value="1"/>
</dbReference>
<keyword evidence="3" id="KW-0067">ATP-binding</keyword>
<proteinExistence type="predicted"/>
<organism evidence="5 6">
    <name type="scientific">Nocardioides daedukensis</name>
    <dbReference type="NCBI Taxonomy" id="634462"/>
    <lineage>
        <taxon>Bacteria</taxon>
        <taxon>Bacillati</taxon>
        <taxon>Actinomycetota</taxon>
        <taxon>Actinomycetes</taxon>
        <taxon>Propionibacteriales</taxon>
        <taxon>Nocardioidaceae</taxon>
        <taxon>Nocardioides</taxon>
    </lineage>
</organism>
<keyword evidence="6" id="KW-1185">Reference proteome</keyword>
<sequence length="196" mass="20973">MRALRFGPDAVLVEVADTATALDIALWSRERITALDIVPAAGTVLFDGVADIDAVLATLEEWRPGGSDVEGDLVEVPTTYDGPDLADVARTWGIEVDDLVERHSSTEHVVAFCGFSPGFPYLTNTLGLPPVPRRSSPRARVEPGSVGLAGEWTGIYPTASPGGWQLIGRTTVRLFDPAARQPALLPPGTRVRFTRA</sequence>
<reference evidence="5 6" key="1">
    <citation type="submission" date="2020-07" db="EMBL/GenBank/DDBJ databases">
        <title>Sequencing the genomes of 1000 actinobacteria strains.</title>
        <authorList>
            <person name="Klenk H.-P."/>
        </authorList>
    </citation>
    <scope>NUCLEOTIDE SEQUENCE [LARGE SCALE GENOMIC DNA]</scope>
    <source>
        <strain evidence="5 6">DSM 23819</strain>
    </source>
</reference>
<evidence type="ECO:0000313" key="6">
    <source>
        <dbReference type="Proteomes" id="UP000540656"/>
    </source>
</evidence>
<dbReference type="SUPFAM" id="SSF50891">
    <property type="entry name" value="Cyclophilin-like"/>
    <property type="match status" value="1"/>
</dbReference>
<dbReference type="InterPro" id="IPR029000">
    <property type="entry name" value="Cyclophilin-like_dom_sf"/>
</dbReference>
<dbReference type="EMBL" id="JACCAA010000001">
    <property type="protein sequence ID" value="NYG57895.1"/>
    <property type="molecule type" value="Genomic_DNA"/>
</dbReference>
<dbReference type="GO" id="GO:0005524">
    <property type="term" value="F:ATP binding"/>
    <property type="evidence" value="ECO:0007669"/>
    <property type="project" value="UniProtKB-KW"/>
</dbReference>
<gene>
    <name evidence="5" type="ORF">BJ980_000818</name>
</gene>
<dbReference type="Proteomes" id="UP000540656">
    <property type="component" value="Unassembled WGS sequence"/>
</dbReference>
<dbReference type="SMART" id="SM00796">
    <property type="entry name" value="AHS1"/>
    <property type="match status" value="1"/>
</dbReference>